<evidence type="ECO:0000256" key="6">
    <source>
        <dbReference type="ARBA" id="ARBA00023235"/>
    </source>
</evidence>
<name>A0A1N6GJX5_9GAMM</name>
<evidence type="ECO:0000256" key="1">
    <source>
        <dbReference type="ARBA" id="ARBA00000185"/>
    </source>
</evidence>
<evidence type="ECO:0000256" key="9">
    <source>
        <dbReference type="SAM" id="Coils"/>
    </source>
</evidence>
<dbReference type="OrthoDB" id="9806486at2"/>
<dbReference type="PANTHER" id="PTHR43493">
    <property type="entry name" value="DNA GYRASE/TOPOISOMERASE SUBUNIT A"/>
    <property type="match status" value="1"/>
</dbReference>
<keyword evidence="12" id="KW-1185">Reference proteome</keyword>
<dbReference type="NCBIfam" id="TIGR01062">
    <property type="entry name" value="parC_Gneg"/>
    <property type="match status" value="1"/>
</dbReference>
<evidence type="ECO:0000256" key="7">
    <source>
        <dbReference type="HAMAP-Rule" id="MF_00936"/>
    </source>
</evidence>
<feature type="site" description="Interaction with DNA" evidence="7">
    <location>
        <position position="81"/>
    </location>
</feature>
<feature type="site" description="Interaction with DNA" evidence="7">
    <location>
        <position position="83"/>
    </location>
</feature>
<dbReference type="AlphaFoldDB" id="A0A1N6GJX5"/>
<keyword evidence="9" id="KW-0175">Coiled coil</keyword>
<dbReference type="InterPro" id="IPR006691">
    <property type="entry name" value="GyrA/parC_rep"/>
</dbReference>
<feature type="active site" description="O-(5'-phospho-DNA)-tyrosine intermediate" evidence="7 8">
    <location>
        <position position="126"/>
    </location>
</feature>
<evidence type="ECO:0000313" key="11">
    <source>
        <dbReference type="EMBL" id="SIO07835.1"/>
    </source>
</evidence>
<evidence type="ECO:0000256" key="5">
    <source>
        <dbReference type="ARBA" id="ARBA00023136"/>
    </source>
</evidence>
<dbReference type="Gene3D" id="3.30.1360.40">
    <property type="match status" value="1"/>
</dbReference>
<dbReference type="Pfam" id="PF03989">
    <property type="entry name" value="DNA_gyraseA_C"/>
    <property type="match status" value="2"/>
</dbReference>
<dbReference type="STRING" id="364032.SAMN05443662_1379"/>
<accession>A0A1N6GJX5</accession>
<dbReference type="GO" id="GO:0005694">
    <property type="term" value="C:chromosome"/>
    <property type="evidence" value="ECO:0007669"/>
    <property type="project" value="InterPro"/>
</dbReference>
<proteinExistence type="inferred from homology"/>
<dbReference type="InterPro" id="IPR013760">
    <property type="entry name" value="Topo_IIA-like_dom_sf"/>
</dbReference>
<organism evidence="11 12">
    <name type="scientific">Sulfurivirga caldicuralii</name>
    <dbReference type="NCBI Taxonomy" id="364032"/>
    <lineage>
        <taxon>Bacteria</taxon>
        <taxon>Pseudomonadati</taxon>
        <taxon>Pseudomonadota</taxon>
        <taxon>Gammaproteobacteria</taxon>
        <taxon>Thiotrichales</taxon>
        <taxon>Piscirickettsiaceae</taxon>
        <taxon>Sulfurivirga</taxon>
    </lineage>
</organism>
<dbReference type="InterPro" id="IPR050220">
    <property type="entry name" value="Type_II_DNA_Topoisomerases"/>
</dbReference>
<feature type="site" description="Transition state stabilizer" evidence="7">
    <location>
        <position position="125"/>
    </location>
</feature>
<evidence type="ECO:0000259" key="10">
    <source>
        <dbReference type="PROSITE" id="PS52040"/>
    </source>
</evidence>
<dbReference type="GO" id="GO:0003677">
    <property type="term" value="F:DNA binding"/>
    <property type="evidence" value="ECO:0007669"/>
    <property type="project" value="UniProtKB-UniRule"/>
</dbReference>
<dbReference type="EC" id="5.6.2.2" evidence="7"/>
<comment type="function">
    <text evidence="7">Topoisomerase IV is essential for chromosome segregation. It relaxes supercoiled DNA. Performs the decatenation events required during the replication of a circular DNA molecule.</text>
</comment>
<dbReference type="InterPro" id="IPR013757">
    <property type="entry name" value="Topo_IIA_A_a_sf"/>
</dbReference>
<dbReference type="SUPFAM" id="SSF56719">
    <property type="entry name" value="Type II DNA topoisomerase"/>
    <property type="match status" value="1"/>
</dbReference>
<keyword evidence="3 7" id="KW-0799">Topoisomerase</keyword>
<dbReference type="Gene3D" id="2.120.10.90">
    <property type="entry name" value="DNA gyrase/topoisomerase IV, subunit A, C-terminal"/>
    <property type="match status" value="1"/>
</dbReference>
<dbReference type="InterPro" id="IPR005742">
    <property type="entry name" value="TopoIV_A_Gneg"/>
</dbReference>
<keyword evidence="4 7" id="KW-0238">DNA-binding</keyword>
<dbReference type="Gene3D" id="3.90.199.10">
    <property type="entry name" value="Topoisomerase II, domain 5"/>
    <property type="match status" value="1"/>
</dbReference>
<dbReference type="HAMAP" id="MF_00936">
    <property type="entry name" value="ParC_type1"/>
    <property type="match status" value="1"/>
</dbReference>
<feature type="site" description="Interaction with DNA" evidence="7">
    <location>
        <position position="45"/>
    </location>
</feature>
<dbReference type="PANTHER" id="PTHR43493:SF1">
    <property type="entry name" value="DNA TOPOISOMERASE 4 SUBUNIT A"/>
    <property type="match status" value="1"/>
</dbReference>
<dbReference type="GO" id="GO:0019897">
    <property type="term" value="C:extrinsic component of plasma membrane"/>
    <property type="evidence" value="ECO:0007669"/>
    <property type="project" value="UniProtKB-UniRule"/>
</dbReference>
<comment type="subcellular location">
    <subcellularLocation>
        <location evidence="7">Cell membrane</location>
        <topology evidence="7">Peripheral membrane protein</topology>
    </subcellularLocation>
</comment>
<dbReference type="GO" id="GO:0009330">
    <property type="term" value="C:DNA topoisomerase type II (double strand cut, ATP-hydrolyzing) complex"/>
    <property type="evidence" value="ECO:0007669"/>
    <property type="project" value="TreeGrafter"/>
</dbReference>
<protein>
    <recommendedName>
        <fullName evidence="7">DNA topoisomerase 4 subunit A</fullName>
        <ecNumber evidence="7">5.6.2.2</ecNumber>
    </recommendedName>
    <alternativeName>
        <fullName evidence="7">Topoisomerase IV subunit A</fullName>
    </alternativeName>
</protein>
<comment type="catalytic activity">
    <reaction evidence="1 7 8">
        <text>ATP-dependent breakage, passage and rejoining of double-stranded DNA.</text>
        <dbReference type="EC" id="5.6.2.2"/>
    </reaction>
</comment>
<dbReference type="GO" id="GO:0007059">
    <property type="term" value="P:chromosome segregation"/>
    <property type="evidence" value="ECO:0007669"/>
    <property type="project" value="UniProtKB-UniRule"/>
</dbReference>
<keyword evidence="5 7" id="KW-0472">Membrane</keyword>
<dbReference type="InterPro" id="IPR002205">
    <property type="entry name" value="Topo_IIA_dom_A"/>
</dbReference>
<dbReference type="GO" id="GO:0003918">
    <property type="term" value="F:DNA topoisomerase type II (double strand cut, ATP-hydrolyzing) activity"/>
    <property type="evidence" value="ECO:0007669"/>
    <property type="project" value="UniProtKB-UniRule"/>
</dbReference>
<dbReference type="SMART" id="SM00434">
    <property type="entry name" value="TOP4c"/>
    <property type="match status" value="1"/>
</dbReference>
<evidence type="ECO:0000313" key="12">
    <source>
        <dbReference type="Proteomes" id="UP000198461"/>
    </source>
</evidence>
<dbReference type="CDD" id="cd00187">
    <property type="entry name" value="TOP4c"/>
    <property type="match status" value="1"/>
</dbReference>
<dbReference type="Proteomes" id="UP000198461">
    <property type="component" value="Unassembled WGS sequence"/>
</dbReference>
<dbReference type="Gene3D" id="1.10.268.10">
    <property type="entry name" value="Topoisomerase, domain 3"/>
    <property type="match status" value="1"/>
</dbReference>
<dbReference type="Pfam" id="PF00521">
    <property type="entry name" value="DNA_topoisoIV"/>
    <property type="match status" value="1"/>
</dbReference>
<comment type="subunit">
    <text evidence="7">Heterotetramer composed of ParC and ParE.</text>
</comment>
<evidence type="ECO:0000256" key="2">
    <source>
        <dbReference type="ARBA" id="ARBA00022475"/>
    </source>
</evidence>
<dbReference type="GO" id="GO:0005737">
    <property type="term" value="C:cytoplasm"/>
    <property type="evidence" value="ECO:0007669"/>
    <property type="project" value="TreeGrafter"/>
</dbReference>
<evidence type="ECO:0000256" key="3">
    <source>
        <dbReference type="ARBA" id="ARBA00023029"/>
    </source>
</evidence>
<dbReference type="NCBIfam" id="NF004044">
    <property type="entry name" value="PRK05561.1"/>
    <property type="match status" value="1"/>
</dbReference>
<sequence>MSQHSINYEGIEQRSVGEFAERAYLDYAMYVILDRALPHIGDGLKPVQRRIIYAMSELGLKASAKHKKSARTVGDVLGKFHPHGDSACYEAMVLMAQPFSFRYPLIDGQGNWGSIDDPKSFAAMRYTEARLSPFAQLLLEEVGQGTVDWVPNFDGTLKEPSVLPARVPHVLLNGTSGIAVGMATDIPPHNLREVVAAAVALLEKPSLSVAELMEHLPGPDYPTGAEIITPREQIQKLYETGNGSLRQRARWHVEDGVNVVINALPFQTAATRVLEQIAEQMRAKKLPMVVDLRDESDSEAPVRLVIEVRSTRVDIDAVMGHLFATTDLERSYRVNLNVIGLDGRPQVKPLNRLLNEWLQFRLQTVRRRLQHRLDKVLDRLHILDGLLIAFLNIDEVIRIIREEDQPKAVLMATFNLSDRQAEAILELKLRHLARLEEMKIRTEQAELENERKKLEQILGSERRMKTLVRKELEADAEQYGDDRRSPLVEHAPAAQALSSEQLLPAEPVTVVLSQNGWIRAAKGSDVDGRKLSYKAGDGFLAQASGNSRMVTLIFDDTGRVYSLPTHELPSARSHGEPVTSRITLPKGARVVQVALVKPDDHLLLAATSNQGFIAPAGDLISKVRKGKPAMTLAQGSTLLPPLKLDPAADWVAVTSSEPRLLLFPASELPVRARGKGVKLMQVPDGVAITAVGRWQPGKRLTLTAGDYAKTLTAGQLEAAQGARGKRGMSLPRTLRQVDLILLDD</sequence>
<feature type="coiled-coil region" evidence="9">
    <location>
        <begin position="433"/>
        <end position="464"/>
    </location>
</feature>
<evidence type="ECO:0000256" key="4">
    <source>
        <dbReference type="ARBA" id="ARBA00023125"/>
    </source>
</evidence>
<dbReference type="PROSITE" id="PS52040">
    <property type="entry name" value="TOPO_IIA"/>
    <property type="match status" value="1"/>
</dbReference>
<keyword evidence="6 7" id="KW-0413">Isomerase</keyword>
<gene>
    <name evidence="7" type="primary">parC</name>
    <name evidence="11" type="ORF">SAMN05443662_1379</name>
</gene>
<evidence type="ECO:0000256" key="8">
    <source>
        <dbReference type="PROSITE-ProRule" id="PRU01384"/>
    </source>
</evidence>
<dbReference type="SUPFAM" id="SSF101904">
    <property type="entry name" value="GyrA/ParC C-terminal domain-like"/>
    <property type="match status" value="1"/>
</dbReference>
<dbReference type="InterPro" id="IPR013758">
    <property type="entry name" value="Topo_IIA_A/C_ab"/>
</dbReference>
<dbReference type="GO" id="GO:0006265">
    <property type="term" value="P:DNA topological change"/>
    <property type="evidence" value="ECO:0007669"/>
    <property type="project" value="UniProtKB-UniRule"/>
</dbReference>
<dbReference type="GO" id="GO:0005524">
    <property type="term" value="F:ATP binding"/>
    <property type="evidence" value="ECO:0007669"/>
    <property type="project" value="InterPro"/>
</dbReference>
<dbReference type="InterPro" id="IPR035516">
    <property type="entry name" value="Gyrase/topoIV_suA_C"/>
</dbReference>
<comment type="similarity">
    <text evidence="7">Belongs to the type II topoisomerase GyrA/ParC subunit family. ParC type 1 subfamily.</text>
</comment>
<dbReference type="RefSeq" id="WP_074201642.1">
    <property type="nucleotide sequence ID" value="NZ_FSRE01000003.1"/>
</dbReference>
<feature type="domain" description="Topo IIA-type catalytic" evidence="10">
    <location>
        <begin position="37"/>
        <end position="502"/>
    </location>
</feature>
<dbReference type="EMBL" id="FSRE01000003">
    <property type="protein sequence ID" value="SIO07835.1"/>
    <property type="molecule type" value="Genomic_DNA"/>
</dbReference>
<dbReference type="FunFam" id="1.10.268.10:FF:000001">
    <property type="entry name" value="DNA gyrase subunit A"/>
    <property type="match status" value="1"/>
</dbReference>
<reference evidence="11 12" key="1">
    <citation type="submission" date="2016-11" db="EMBL/GenBank/DDBJ databases">
        <authorList>
            <person name="Jaros S."/>
            <person name="Januszkiewicz K."/>
            <person name="Wedrychowicz H."/>
        </authorList>
    </citation>
    <scope>NUCLEOTIDE SEQUENCE [LARGE SCALE GENOMIC DNA]</scope>
    <source>
        <strain evidence="11 12">DSM 17737</strain>
    </source>
</reference>
<keyword evidence="2 7" id="KW-1003">Cell membrane</keyword>